<organism evidence="2 3">
    <name type="scientific">Mycobacterium asiaticum</name>
    <dbReference type="NCBI Taxonomy" id="1790"/>
    <lineage>
        <taxon>Bacteria</taxon>
        <taxon>Bacillati</taxon>
        <taxon>Actinomycetota</taxon>
        <taxon>Actinomycetes</taxon>
        <taxon>Mycobacteriales</taxon>
        <taxon>Mycobacteriaceae</taxon>
        <taxon>Mycobacterium</taxon>
    </lineage>
</organism>
<gene>
    <name evidence="2" type="ORF">A5634_19665</name>
</gene>
<reference evidence="2 3" key="1">
    <citation type="submission" date="2016-06" db="EMBL/GenBank/DDBJ databases">
        <authorList>
            <person name="Kjaerup R.B."/>
            <person name="Dalgaard T.S."/>
            <person name="Juul-Madsen H.R."/>
        </authorList>
    </citation>
    <scope>NUCLEOTIDE SEQUENCE [LARGE SCALE GENOMIC DNA]</scope>
    <source>
        <strain evidence="2 3">1165133.8</strain>
    </source>
</reference>
<feature type="transmembrane region" description="Helical" evidence="1">
    <location>
        <begin position="66"/>
        <end position="90"/>
    </location>
</feature>
<sequence>MTMLQDDDDYWQERLRDLSRNQLDTVRKAGAAWSAVFSAVLGLFGTVVFVGGLAGLDEVSSGKQSFIRWAIATALVCALLATGFSGSIGFPEILKNQTTEHIRDLTIQRARTALCRLRWAVFFGALAGLTILVATVTVLFSDKAPTPLHVITTFKGSLICGVLQKAEDNSLTVDGMRLTEPRSITVVSSCP</sequence>
<dbReference type="AlphaFoldDB" id="A0A1A3P5B3"/>
<accession>A0A1A3P5B3</accession>
<keyword evidence="1" id="KW-0472">Membrane</keyword>
<comment type="caution">
    <text evidence="2">The sequence shown here is derived from an EMBL/GenBank/DDBJ whole genome shotgun (WGS) entry which is preliminary data.</text>
</comment>
<feature type="transmembrane region" description="Helical" evidence="1">
    <location>
        <begin position="31"/>
        <end position="54"/>
    </location>
</feature>
<protein>
    <submittedName>
        <fullName evidence="2">Uncharacterized protein</fullName>
    </submittedName>
</protein>
<evidence type="ECO:0000256" key="1">
    <source>
        <dbReference type="SAM" id="Phobius"/>
    </source>
</evidence>
<proteinExistence type="predicted"/>
<evidence type="ECO:0000313" key="2">
    <source>
        <dbReference type="EMBL" id="OBK28860.1"/>
    </source>
</evidence>
<evidence type="ECO:0000313" key="3">
    <source>
        <dbReference type="Proteomes" id="UP000093928"/>
    </source>
</evidence>
<keyword evidence="1" id="KW-1133">Transmembrane helix</keyword>
<keyword evidence="1" id="KW-0812">Transmembrane</keyword>
<dbReference type="Proteomes" id="UP000093928">
    <property type="component" value="Unassembled WGS sequence"/>
</dbReference>
<name>A0A1A3P5B3_MYCAS</name>
<feature type="transmembrane region" description="Helical" evidence="1">
    <location>
        <begin position="119"/>
        <end position="140"/>
    </location>
</feature>
<dbReference type="EMBL" id="LZLS01000065">
    <property type="protein sequence ID" value="OBK28860.1"/>
    <property type="molecule type" value="Genomic_DNA"/>
</dbReference>